<dbReference type="EMBL" id="QRVJ01000042">
    <property type="protein sequence ID" value="RGS31251.1"/>
    <property type="molecule type" value="Genomic_DNA"/>
</dbReference>
<comment type="similarity">
    <text evidence="2">Belongs to the bacteroidetes fimbrillin superfamily. FimA/Mfa1 family.</text>
</comment>
<comment type="subcellular location">
    <subcellularLocation>
        <location evidence="1">Fimbrium</location>
    </subcellularLocation>
</comment>
<gene>
    <name evidence="7" type="ORF">DWX97_25135</name>
</gene>
<keyword evidence="4" id="KW-0281">Fimbrium</keyword>
<dbReference type="InterPro" id="IPR029141">
    <property type="entry name" value="FimA_N"/>
</dbReference>
<reference evidence="7 8" key="1">
    <citation type="submission" date="2018-08" db="EMBL/GenBank/DDBJ databases">
        <title>A genome reference for cultivated species of the human gut microbiota.</title>
        <authorList>
            <person name="Zou Y."/>
            <person name="Xue W."/>
            <person name="Luo G."/>
        </authorList>
    </citation>
    <scope>NUCLEOTIDE SEQUENCE [LARGE SCALE GENOMIC DNA]</scope>
    <source>
        <strain evidence="7 8">AF22-3AC</strain>
    </source>
</reference>
<keyword evidence="3 5" id="KW-0732">Signal</keyword>
<evidence type="ECO:0000256" key="4">
    <source>
        <dbReference type="ARBA" id="ARBA00023263"/>
    </source>
</evidence>
<evidence type="ECO:0000256" key="3">
    <source>
        <dbReference type="ARBA" id="ARBA00022729"/>
    </source>
</evidence>
<evidence type="ECO:0000313" key="7">
    <source>
        <dbReference type="EMBL" id="RGS31251.1"/>
    </source>
</evidence>
<organism evidence="7 8">
    <name type="scientific">Bacteroides cellulosilyticus</name>
    <dbReference type="NCBI Taxonomy" id="246787"/>
    <lineage>
        <taxon>Bacteria</taxon>
        <taxon>Pseudomonadati</taxon>
        <taxon>Bacteroidota</taxon>
        <taxon>Bacteroidia</taxon>
        <taxon>Bacteroidales</taxon>
        <taxon>Bacteroidaceae</taxon>
        <taxon>Bacteroides</taxon>
    </lineage>
</organism>
<evidence type="ECO:0000256" key="2">
    <source>
        <dbReference type="ARBA" id="ARBA00006011"/>
    </source>
</evidence>
<dbReference type="Pfam" id="PF06321">
    <property type="entry name" value="P_gingi_FimA"/>
    <property type="match status" value="1"/>
</dbReference>
<feature type="chain" id="PRO_5019397285" description="Major fimbrial subunit protein N-terminal domain-containing protein" evidence="5">
    <location>
        <begin position="27"/>
        <end position="633"/>
    </location>
</feature>
<feature type="signal peptide" evidence="5">
    <location>
        <begin position="1"/>
        <end position="26"/>
    </location>
</feature>
<feature type="domain" description="Major fimbrial subunit protein N-terminal" evidence="6">
    <location>
        <begin position="59"/>
        <end position="189"/>
    </location>
</feature>
<comment type="caution">
    <text evidence="7">The sequence shown here is derived from an EMBL/GenBank/DDBJ whole genome shotgun (WGS) entry which is preliminary data.</text>
</comment>
<name>A0A412I2X7_9BACE</name>
<evidence type="ECO:0000259" key="6">
    <source>
        <dbReference type="Pfam" id="PF06321"/>
    </source>
</evidence>
<dbReference type="AlphaFoldDB" id="A0A412I2X7"/>
<evidence type="ECO:0000256" key="1">
    <source>
        <dbReference type="ARBA" id="ARBA00004561"/>
    </source>
</evidence>
<protein>
    <recommendedName>
        <fullName evidence="6">Major fimbrial subunit protein N-terminal domain-containing protein</fullName>
    </recommendedName>
</protein>
<proteinExistence type="inferred from homology"/>
<dbReference type="Proteomes" id="UP000283341">
    <property type="component" value="Unassembled WGS sequence"/>
</dbReference>
<sequence>MIKNRKKFSAWVIGLIALSLAGCGEAEMLTATTPADEDPLANDPTRREIILGFQNKLNIKTAGTTRADAPIATTEENEITSLDIYVFSSDKEEGPYTYQERFCYRSDGSTVPNATKILLTVEGDNVALATLRPKKGLFTKFYCIANQPKLLKAGAEYDIFTPLVQSSPGASYNVVTTAGVPTETDFLTFTTPLLDPDEATDVLLTPLPMVGSYSPALDLRDISMGSRTRINMTLSRIVSRFDIINDEKLSHLTITGVSMGHGRKGVTFFPVVPVEDPDPTKTLITYPDRDFNGANANKGTQTGAFYSYPSPVADNGYLIIKGKYALNQTDAPQEVSYVVEFEQSVAGTGGYIEVKPNHRYTVRITDADAFKLDVNITVTDWTDGGEFEYQPENEVSIGTLAAAGSTAIENNNTATVSLAETDYFSIPFTSNSEVECSIVYTSSPASAEWLKAEVTAVTTRAGSVSYTCKVSKNTEYTGNLFPKAIILLRSKAGREESQIVVKGALGVPAIVAATGTPSAPAGVNTYMPGTETPDVITGTLSMQKQASAGTTSSMQLTVTAKGGSRIVGLPAWLKADKAEDYATEAVTYKFTLDQNAEGFPNAFPATAAATFEIQNLSDATKKVTVTVNVTEAP</sequence>
<dbReference type="RefSeq" id="WP_118403949.1">
    <property type="nucleotide sequence ID" value="NZ_JBEJJZ010000031.1"/>
</dbReference>
<dbReference type="GO" id="GO:0009289">
    <property type="term" value="C:pilus"/>
    <property type="evidence" value="ECO:0007669"/>
    <property type="project" value="UniProtKB-SubCell"/>
</dbReference>
<evidence type="ECO:0000313" key="8">
    <source>
        <dbReference type="Proteomes" id="UP000283341"/>
    </source>
</evidence>
<evidence type="ECO:0000256" key="5">
    <source>
        <dbReference type="SAM" id="SignalP"/>
    </source>
</evidence>
<accession>A0A412I2X7</accession>
<dbReference type="PROSITE" id="PS51257">
    <property type="entry name" value="PROKAR_LIPOPROTEIN"/>
    <property type="match status" value="1"/>
</dbReference>